<feature type="non-terminal residue" evidence="2">
    <location>
        <position position="50"/>
    </location>
</feature>
<sequence length="50" mass="5866">MSPSRIWTKRCPKLTCSSTSRKRRRNPSKVRNRSAPNRKGSKRPNRGRNN</sequence>
<keyword evidence="3" id="KW-1185">Reference proteome</keyword>
<gene>
    <name evidence="2" type="ORF">NTEN_LOCUS14247</name>
</gene>
<evidence type="ECO:0000256" key="1">
    <source>
        <dbReference type="SAM" id="MobiDB-lite"/>
    </source>
</evidence>
<name>A0A6H5H050_9HEMI</name>
<evidence type="ECO:0000313" key="3">
    <source>
        <dbReference type="Proteomes" id="UP000479000"/>
    </source>
</evidence>
<feature type="compositionally biased region" description="Basic residues" evidence="1">
    <location>
        <begin position="39"/>
        <end position="50"/>
    </location>
</feature>
<feature type="region of interest" description="Disordered" evidence="1">
    <location>
        <begin position="1"/>
        <end position="50"/>
    </location>
</feature>
<proteinExistence type="predicted"/>
<organism evidence="2 3">
    <name type="scientific">Nesidiocoris tenuis</name>
    <dbReference type="NCBI Taxonomy" id="355587"/>
    <lineage>
        <taxon>Eukaryota</taxon>
        <taxon>Metazoa</taxon>
        <taxon>Ecdysozoa</taxon>
        <taxon>Arthropoda</taxon>
        <taxon>Hexapoda</taxon>
        <taxon>Insecta</taxon>
        <taxon>Pterygota</taxon>
        <taxon>Neoptera</taxon>
        <taxon>Paraneoptera</taxon>
        <taxon>Hemiptera</taxon>
        <taxon>Heteroptera</taxon>
        <taxon>Panheteroptera</taxon>
        <taxon>Cimicomorpha</taxon>
        <taxon>Miridae</taxon>
        <taxon>Dicyphina</taxon>
        <taxon>Nesidiocoris</taxon>
    </lineage>
</organism>
<dbReference type="EMBL" id="CADCXU010021429">
    <property type="protein sequence ID" value="CAB0009066.1"/>
    <property type="molecule type" value="Genomic_DNA"/>
</dbReference>
<accession>A0A6H5H050</accession>
<dbReference type="AlphaFoldDB" id="A0A6H5H050"/>
<feature type="compositionally biased region" description="Basic residues" evidence="1">
    <location>
        <begin position="20"/>
        <end position="32"/>
    </location>
</feature>
<protein>
    <submittedName>
        <fullName evidence="2">Uncharacterized protein</fullName>
    </submittedName>
</protein>
<dbReference type="Proteomes" id="UP000479000">
    <property type="component" value="Unassembled WGS sequence"/>
</dbReference>
<reference evidence="2 3" key="1">
    <citation type="submission" date="2020-02" db="EMBL/GenBank/DDBJ databases">
        <authorList>
            <person name="Ferguson B K."/>
        </authorList>
    </citation>
    <scope>NUCLEOTIDE SEQUENCE [LARGE SCALE GENOMIC DNA]</scope>
</reference>
<evidence type="ECO:0000313" key="2">
    <source>
        <dbReference type="EMBL" id="CAB0009066.1"/>
    </source>
</evidence>